<sequence>MIESERELIMELVPLRYTQFVREPISKAEFLKQFRGARDGTVLANELLAEAIESKIPDDVECALIVGSNFGFNEESLDFLLQLLKEDWHFKHEDVVSALGQLKAPKAIDALYHATQWIPAYLEFEARAFAVKAIWALGAISSPEAQATLIALSGDQNAIIKQNALNQLSRRPQN</sequence>
<proteinExistence type="predicted"/>
<dbReference type="InterPro" id="IPR011989">
    <property type="entry name" value="ARM-like"/>
</dbReference>
<dbReference type="Pfam" id="PF03130">
    <property type="entry name" value="HEAT_PBS"/>
    <property type="match status" value="1"/>
</dbReference>
<dbReference type="Gene3D" id="1.25.10.10">
    <property type="entry name" value="Leucine-rich Repeat Variant"/>
    <property type="match status" value="1"/>
</dbReference>
<protein>
    <submittedName>
        <fullName evidence="1">HEAT repeat protein</fullName>
    </submittedName>
</protein>
<evidence type="ECO:0000313" key="2">
    <source>
        <dbReference type="Proteomes" id="UP000524492"/>
    </source>
</evidence>
<comment type="caution">
    <text evidence="1">The sequence shown here is derived from an EMBL/GenBank/DDBJ whole genome shotgun (WGS) entry which is preliminary data.</text>
</comment>
<gene>
    <name evidence="1" type="ORF">GGD53_006197</name>
</gene>
<reference evidence="1 2" key="1">
    <citation type="submission" date="2020-08" db="EMBL/GenBank/DDBJ databases">
        <title>Genomic Encyclopedia of Type Strains, Phase IV (KMG-V): Genome sequencing to study the core and pangenomes of soil and plant-associated prokaryotes.</title>
        <authorList>
            <person name="Whitman W."/>
        </authorList>
    </citation>
    <scope>NUCLEOTIDE SEQUENCE [LARGE SCALE GENOMIC DNA]</scope>
    <source>
        <strain evidence="1 2">SEMIA 4074</strain>
    </source>
</reference>
<dbReference type="SUPFAM" id="SSF48371">
    <property type="entry name" value="ARM repeat"/>
    <property type="match status" value="1"/>
</dbReference>
<dbReference type="InterPro" id="IPR016024">
    <property type="entry name" value="ARM-type_fold"/>
</dbReference>
<dbReference type="AlphaFoldDB" id="A0A7W6QEC2"/>
<dbReference type="RefSeq" id="WP_184460387.1">
    <property type="nucleotide sequence ID" value="NZ_JACIFV010000043.1"/>
</dbReference>
<dbReference type="InterPro" id="IPR004155">
    <property type="entry name" value="PBS_lyase_HEAT"/>
</dbReference>
<dbReference type="EMBL" id="JACIFV010000043">
    <property type="protein sequence ID" value="MBB4195996.1"/>
    <property type="molecule type" value="Genomic_DNA"/>
</dbReference>
<evidence type="ECO:0000313" key="1">
    <source>
        <dbReference type="EMBL" id="MBB4195996.1"/>
    </source>
</evidence>
<organism evidence="1 2">
    <name type="scientific">Rhizobium aethiopicum</name>
    <dbReference type="NCBI Taxonomy" id="1138170"/>
    <lineage>
        <taxon>Bacteria</taxon>
        <taxon>Pseudomonadati</taxon>
        <taxon>Pseudomonadota</taxon>
        <taxon>Alphaproteobacteria</taxon>
        <taxon>Hyphomicrobiales</taxon>
        <taxon>Rhizobiaceae</taxon>
        <taxon>Rhizobium/Agrobacterium group</taxon>
        <taxon>Rhizobium</taxon>
    </lineage>
</organism>
<dbReference type="Proteomes" id="UP000524492">
    <property type="component" value="Unassembled WGS sequence"/>
</dbReference>
<accession>A0A7W6QEC2</accession>
<name>A0A7W6QEC2_9HYPH</name>
<keyword evidence="2" id="KW-1185">Reference proteome</keyword>